<dbReference type="InterPro" id="IPR003593">
    <property type="entry name" value="AAA+_ATPase"/>
</dbReference>
<keyword evidence="3" id="KW-1003">Cell membrane</keyword>
<sequence length="238" mass="26004">MNTTPLLACEGLEAGYGASQVLFGIDLQILPGEVVTLLGRNGMGKSTTIKTIIGALKPTRGELRFAGVSLRARSPDAIARLGVAIVPEGRHCFPNLTVREHLVAFASRRHAAGEPWSLERIYGVFPRLKERQHHMGNQLSGGEQQMLAIGRALSTNPRLLILDEATEGLAPVVREEIWRCLATLKAAGQTLLVVDKYVHRLVGLADRHVILERGNVVWQGSSAELDADRQLWHAYLGV</sequence>
<keyword evidence="5 8" id="KW-0067">ATP-binding</keyword>
<dbReference type="InterPro" id="IPR003439">
    <property type="entry name" value="ABC_transporter-like_ATP-bd"/>
</dbReference>
<keyword evidence="2" id="KW-0813">Transport</keyword>
<name>A0ABY6G7E5_9BURK</name>
<evidence type="ECO:0000256" key="1">
    <source>
        <dbReference type="ARBA" id="ARBA00005417"/>
    </source>
</evidence>
<dbReference type="InterPro" id="IPR017871">
    <property type="entry name" value="ABC_transporter-like_CS"/>
</dbReference>
<evidence type="ECO:0000256" key="3">
    <source>
        <dbReference type="ARBA" id="ARBA00022475"/>
    </source>
</evidence>
<organism evidence="8 9">
    <name type="scientific">Comamonas endophytica</name>
    <dbReference type="NCBI Taxonomy" id="2949090"/>
    <lineage>
        <taxon>Bacteria</taxon>
        <taxon>Pseudomonadati</taxon>
        <taxon>Pseudomonadota</taxon>
        <taxon>Betaproteobacteria</taxon>
        <taxon>Burkholderiales</taxon>
        <taxon>Comamonadaceae</taxon>
        <taxon>Comamonas</taxon>
    </lineage>
</organism>
<feature type="domain" description="ABC transporter" evidence="7">
    <location>
        <begin position="7"/>
        <end position="238"/>
    </location>
</feature>
<evidence type="ECO:0000256" key="6">
    <source>
        <dbReference type="ARBA" id="ARBA00022970"/>
    </source>
</evidence>
<keyword evidence="6" id="KW-0029">Amino-acid transport</keyword>
<evidence type="ECO:0000256" key="4">
    <source>
        <dbReference type="ARBA" id="ARBA00022741"/>
    </source>
</evidence>
<dbReference type="EMBL" id="CP106881">
    <property type="protein sequence ID" value="UYG50811.1"/>
    <property type="molecule type" value="Genomic_DNA"/>
</dbReference>
<accession>A0ABY6G7E5</accession>
<reference evidence="8" key="1">
    <citation type="submission" date="2022-09" db="EMBL/GenBank/DDBJ databases">
        <title>The complete genome of Acidovorax sp. 5MLIR.</title>
        <authorList>
            <person name="Liu L."/>
            <person name="Yue J."/>
            <person name="Yang F."/>
            <person name="Yuan J."/>
            <person name="Li L."/>
        </authorList>
    </citation>
    <scope>NUCLEOTIDE SEQUENCE</scope>
    <source>
        <strain evidence="8">5MLIR</strain>
    </source>
</reference>
<dbReference type="SUPFAM" id="SSF52540">
    <property type="entry name" value="P-loop containing nucleoside triphosphate hydrolases"/>
    <property type="match status" value="1"/>
</dbReference>
<evidence type="ECO:0000313" key="9">
    <source>
        <dbReference type="Proteomes" id="UP001162800"/>
    </source>
</evidence>
<evidence type="ECO:0000313" key="8">
    <source>
        <dbReference type="EMBL" id="UYG50811.1"/>
    </source>
</evidence>
<gene>
    <name evidence="8" type="ORF">M9799_12000</name>
</gene>
<proteinExistence type="inferred from homology"/>
<dbReference type="PROSITE" id="PS00211">
    <property type="entry name" value="ABC_TRANSPORTER_1"/>
    <property type="match status" value="1"/>
</dbReference>
<evidence type="ECO:0000259" key="7">
    <source>
        <dbReference type="PROSITE" id="PS50893"/>
    </source>
</evidence>
<keyword evidence="4" id="KW-0547">Nucleotide-binding</keyword>
<dbReference type="SMART" id="SM00382">
    <property type="entry name" value="AAA"/>
    <property type="match status" value="1"/>
</dbReference>
<dbReference type="Gene3D" id="3.40.50.300">
    <property type="entry name" value="P-loop containing nucleotide triphosphate hydrolases"/>
    <property type="match status" value="1"/>
</dbReference>
<dbReference type="Pfam" id="PF00005">
    <property type="entry name" value="ABC_tran"/>
    <property type="match status" value="1"/>
</dbReference>
<dbReference type="InterPro" id="IPR027417">
    <property type="entry name" value="P-loop_NTPase"/>
</dbReference>
<dbReference type="Proteomes" id="UP001162800">
    <property type="component" value="Chromosome"/>
</dbReference>
<dbReference type="InterPro" id="IPR052156">
    <property type="entry name" value="BCAA_Transport_ATP-bd_LivF"/>
</dbReference>
<dbReference type="CDD" id="cd03224">
    <property type="entry name" value="ABC_TM1139_LivF_branched"/>
    <property type="match status" value="1"/>
</dbReference>
<dbReference type="PANTHER" id="PTHR43820">
    <property type="entry name" value="HIGH-AFFINITY BRANCHED-CHAIN AMINO ACID TRANSPORT ATP-BINDING PROTEIN LIVF"/>
    <property type="match status" value="1"/>
</dbReference>
<evidence type="ECO:0000256" key="5">
    <source>
        <dbReference type="ARBA" id="ARBA00022840"/>
    </source>
</evidence>
<evidence type="ECO:0000256" key="2">
    <source>
        <dbReference type="ARBA" id="ARBA00022448"/>
    </source>
</evidence>
<dbReference type="PROSITE" id="PS50893">
    <property type="entry name" value="ABC_TRANSPORTER_2"/>
    <property type="match status" value="1"/>
</dbReference>
<dbReference type="PANTHER" id="PTHR43820:SF2">
    <property type="entry name" value="ABC TRANSPORTER ATP-BINDING PROTEIN"/>
    <property type="match status" value="1"/>
</dbReference>
<keyword evidence="3" id="KW-0472">Membrane</keyword>
<protein>
    <submittedName>
        <fullName evidence="8">ABC transporter ATP-binding protein</fullName>
    </submittedName>
</protein>
<keyword evidence="9" id="KW-1185">Reference proteome</keyword>
<comment type="similarity">
    <text evidence="1">Belongs to the ABC transporter superfamily.</text>
</comment>
<dbReference type="GO" id="GO:0005524">
    <property type="term" value="F:ATP binding"/>
    <property type="evidence" value="ECO:0007669"/>
    <property type="project" value="UniProtKB-KW"/>
</dbReference>